<comment type="caution">
    <text evidence="2">The sequence shown here is derived from an EMBL/GenBank/DDBJ whole genome shotgun (WGS) entry which is preliminary data.</text>
</comment>
<keyword evidence="3" id="KW-1185">Reference proteome</keyword>
<dbReference type="EMBL" id="JACSIT010000115">
    <property type="protein sequence ID" value="MBC6994986.1"/>
    <property type="molecule type" value="Genomic_DNA"/>
</dbReference>
<dbReference type="PROSITE" id="PS51352">
    <property type="entry name" value="THIOREDOXIN_2"/>
    <property type="match status" value="1"/>
</dbReference>
<dbReference type="AlphaFoldDB" id="A0A923PLM3"/>
<evidence type="ECO:0000259" key="1">
    <source>
        <dbReference type="PROSITE" id="PS51352"/>
    </source>
</evidence>
<dbReference type="GO" id="GO:0016209">
    <property type="term" value="F:antioxidant activity"/>
    <property type="evidence" value="ECO:0007669"/>
    <property type="project" value="InterPro"/>
</dbReference>
<evidence type="ECO:0000313" key="2">
    <source>
        <dbReference type="EMBL" id="MBC6994986.1"/>
    </source>
</evidence>
<dbReference type="InterPro" id="IPR013766">
    <property type="entry name" value="Thioredoxin_domain"/>
</dbReference>
<organism evidence="2 3">
    <name type="scientific">Neolewinella lacunae</name>
    <dbReference type="NCBI Taxonomy" id="1517758"/>
    <lineage>
        <taxon>Bacteria</taxon>
        <taxon>Pseudomonadati</taxon>
        <taxon>Bacteroidota</taxon>
        <taxon>Saprospiria</taxon>
        <taxon>Saprospirales</taxon>
        <taxon>Lewinellaceae</taxon>
        <taxon>Neolewinella</taxon>
    </lineage>
</organism>
<dbReference type="InterPro" id="IPR047262">
    <property type="entry name" value="PRX-like1"/>
</dbReference>
<name>A0A923PLM3_9BACT</name>
<dbReference type="InterPro" id="IPR000866">
    <property type="entry name" value="AhpC/TSA"/>
</dbReference>
<gene>
    <name evidence="2" type="ORF">H9S92_12475</name>
</gene>
<dbReference type="Gene3D" id="3.40.30.10">
    <property type="entry name" value="Glutaredoxin"/>
    <property type="match status" value="1"/>
</dbReference>
<reference evidence="2" key="1">
    <citation type="submission" date="2020-08" db="EMBL/GenBank/DDBJ databases">
        <title>Lewinella bacteria from marine environments.</title>
        <authorList>
            <person name="Zhong Y."/>
        </authorList>
    </citation>
    <scope>NUCLEOTIDE SEQUENCE</scope>
    <source>
        <strain evidence="2">KCTC 42187</strain>
    </source>
</reference>
<evidence type="ECO:0000313" key="3">
    <source>
        <dbReference type="Proteomes" id="UP000650081"/>
    </source>
</evidence>
<accession>A0A923PLM3</accession>
<dbReference type="SUPFAM" id="SSF52833">
    <property type="entry name" value="Thioredoxin-like"/>
    <property type="match status" value="1"/>
</dbReference>
<proteinExistence type="predicted"/>
<protein>
    <submittedName>
        <fullName evidence="2">Thioredoxin family protein</fullName>
    </submittedName>
</protein>
<dbReference type="InterPro" id="IPR036249">
    <property type="entry name" value="Thioredoxin-like_sf"/>
</dbReference>
<dbReference type="PANTHER" id="PTHR43640">
    <property type="entry name" value="OS07G0260300 PROTEIN"/>
    <property type="match status" value="1"/>
</dbReference>
<feature type="domain" description="Thioredoxin" evidence="1">
    <location>
        <begin position="9"/>
        <end position="165"/>
    </location>
</feature>
<dbReference type="Pfam" id="PF00578">
    <property type="entry name" value="AhpC-TSA"/>
    <property type="match status" value="1"/>
</dbReference>
<dbReference type="RefSeq" id="WP_187467040.1">
    <property type="nucleotide sequence ID" value="NZ_JACSIT010000115.1"/>
</dbReference>
<dbReference type="CDD" id="cd02969">
    <property type="entry name" value="PRX_like1"/>
    <property type="match status" value="1"/>
</dbReference>
<dbReference type="Proteomes" id="UP000650081">
    <property type="component" value="Unassembled WGS sequence"/>
</dbReference>
<dbReference type="GO" id="GO:0016491">
    <property type="term" value="F:oxidoreductase activity"/>
    <property type="evidence" value="ECO:0007669"/>
    <property type="project" value="InterPro"/>
</dbReference>
<sequence length="185" mass="20222">MALTESTMLSIGTPAPAFTLPDTVSDQDLSWADLKGPQGTLVYFICNHCPYVLHVIEELVQVAKDYANRGIATVAISANDAEKYPVDSPDNMQAFAANFQFSFPYLYDESQEVARSYDAACTPDIYLFDANAALYYRGRLDANRPGSGTPPTGEDLRHALDDLLAGQPSPEKQYPSAGCNIKWKG</sequence>
<dbReference type="PANTHER" id="PTHR43640:SF1">
    <property type="entry name" value="THIOREDOXIN-DEPENDENT PEROXIREDOXIN"/>
    <property type="match status" value="1"/>
</dbReference>